<organism evidence="10 11">
    <name type="scientific">Butyricicoccus pullicaecorum</name>
    <dbReference type="NCBI Taxonomy" id="501571"/>
    <lineage>
        <taxon>Bacteria</taxon>
        <taxon>Bacillati</taxon>
        <taxon>Bacillota</taxon>
        <taxon>Clostridia</taxon>
        <taxon>Eubacteriales</taxon>
        <taxon>Butyricicoccaceae</taxon>
        <taxon>Butyricicoccus</taxon>
    </lineage>
</organism>
<dbReference type="RefSeq" id="WP_087369913.1">
    <property type="nucleotide sequence ID" value="NZ_NFKK01000001.1"/>
</dbReference>
<dbReference type="InterPro" id="IPR004685">
    <property type="entry name" value="Brnchd-chn_aa_trnsp_Livcs"/>
</dbReference>
<evidence type="ECO:0000256" key="5">
    <source>
        <dbReference type="ARBA" id="ARBA00022692"/>
    </source>
</evidence>
<protein>
    <recommendedName>
        <fullName evidence="9">Branched-chain amino acid transport system carrier protein</fullName>
    </recommendedName>
</protein>
<dbReference type="PANTHER" id="PTHR30588:SF0">
    <property type="entry name" value="BRANCHED-CHAIN AMINO ACID PERMEASE BRNQ"/>
    <property type="match status" value="1"/>
</dbReference>
<gene>
    <name evidence="10" type="ORF">B5F17_00925</name>
</gene>
<evidence type="ECO:0000313" key="11">
    <source>
        <dbReference type="Proteomes" id="UP000195897"/>
    </source>
</evidence>
<feature type="transmembrane region" description="Helical" evidence="9">
    <location>
        <begin position="39"/>
        <end position="62"/>
    </location>
</feature>
<dbReference type="GO" id="GO:0015190">
    <property type="term" value="F:L-leucine transmembrane transporter activity"/>
    <property type="evidence" value="ECO:0007669"/>
    <property type="project" value="TreeGrafter"/>
</dbReference>
<evidence type="ECO:0000256" key="7">
    <source>
        <dbReference type="ARBA" id="ARBA00022989"/>
    </source>
</evidence>
<feature type="transmembrane region" description="Helical" evidence="9">
    <location>
        <begin position="120"/>
        <end position="138"/>
    </location>
</feature>
<keyword evidence="8 9" id="KW-0472">Membrane</keyword>
<feature type="transmembrane region" description="Helical" evidence="9">
    <location>
        <begin position="280"/>
        <end position="301"/>
    </location>
</feature>
<feature type="transmembrane region" description="Helical" evidence="9">
    <location>
        <begin position="9"/>
        <end position="27"/>
    </location>
</feature>
<dbReference type="GO" id="GO:0005304">
    <property type="term" value="F:L-valine transmembrane transporter activity"/>
    <property type="evidence" value="ECO:0007669"/>
    <property type="project" value="TreeGrafter"/>
</dbReference>
<evidence type="ECO:0000256" key="1">
    <source>
        <dbReference type="ARBA" id="ARBA00004651"/>
    </source>
</evidence>
<proteinExistence type="inferred from homology"/>
<accession>A0A1Y4LCP1</accession>
<evidence type="ECO:0000256" key="3">
    <source>
        <dbReference type="ARBA" id="ARBA00022448"/>
    </source>
</evidence>
<dbReference type="GO" id="GO:0015188">
    <property type="term" value="F:L-isoleucine transmembrane transporter activity"/>
    <property type="evidence" value="ECO:0007669"/>
    <property type="project" value="TreeGrafter"/>
</dbReference>
<dbReference type="NCBIfam" id="TIGR00796">
    <property type="entry name" value="livcs"/>
    <property type="match status" value="1"/>
</dbReference>
<dbReference type="GO" id="GO:0015820">
    <property type="term" value="P:L-leucine transport"/>
    <property type="evidence" value="ECO:0007669"/>
    <property type="project" value="TreeGrafter"/>
</dbReference>
<feature type="transmembrane region" description="Helical" evidence="9">
    <location>
        <begin position="411"/>
        <end position="430"/>
    </location>
</feature>
<evidence type="ECO:0000313" key="10">
    <source>
        <dbReference type="EMBL" id="OUP54495.1"/>
    </source>
</evidence>
<comment type="similarity">
    <text evidence="2 9">Belongs to the branched chain amino acid transporter family.</text>
</comment>
<sequence length="445" mass="46620">MKLNVQSRLLVGLTLFSMFFGAGNLIFPPFLGEQAGTSAIPALIGFCVSAVGLPMLGVIAVAKSDGLPVLAGRVHPIFASVFTFLIYLSIGPCLAIPRTATTSFEIAAVPFLPEGISNGTAQLIYSIVFFAVALALALRPDKLTDRLGKLLGPALLTLILVVFVGCLLHTFDAPGEAVGAYVKNPAVTGFLEGYQTMDTIAALNFGFIIALNIRAKGVEDNRLVVGETCRAGVLAGIVLLAVYSALTYIGVQSGTIFSGAANGTEVLRSIVLELFGQGGLIILALIFAIACLNTCIGLISCCSDYFTKIFPFWGYRTWAVFFAVVSMLISNIGLNQILKVSVPVLGAIYPVAIVLIALAFAHPFIGRFTLIYPVSILLTGVVSVLASLDGLGVALPGMGALRMLPFYGDSLGWVVPAIVGVILGIVLSAVTGKNRPSAQSVQETK</sequence>
<dbReference type="PANTHER" id="PTHR30588">
    <property type="entry name" value="BRANCHED-CHAIN AMINO ACID TRANSPORT SYSTEM 2 CARRIER PROTEIN"/>
    <property type="match status" value="1"/>
</dbReference>
<name>A0A1Y4LCP1_9FIRM</name>
<comment type="subcellular location">
    <subcellularLocation>
        <location evidence="1 9">Cell membrane</location>
        <topology evidence="1 9">Multi-pass membrane protein</topology>
    </subcellularLocation>
</comment>
<reference evidence="11" key="1">
    <citation type="submission" date="2017-04" db="EMBL/GenBank/DDBJ databases">
        <title>Function of individual gut microbiota members based on whole genome sequencing of pure cultures obtained from chicken caecum.</title>
        <authorList>
            <person name="Medvecky M."/>
            <person name="Cejkova D."/>
            <person name="Polansky O."/>
            <person name="Karasova D."/>
            <person name="Kubasova T."/>
            <person name="Cizek A."/>
            <person name="Rychlik I."/>
        </authorList>
    </citation>
    <scope>NUCLEOTIDE SEQUENCE [LARGE SCALE GENOMIC DNA]</scope>
    <source>
        <strain evidence="11">An180</strain>
    </source>
</reference>
<keyword evidence="3 9" id="KW-0813">Transport</keyword>
<feature type="transmembrane region" description="Helical" evidence="9">
    <location>
        <begin position="368"/>
        <end position="391"/>
    </location>
</feature>
<keyword evidence="5 9" id="KW-0812">Transmembrane</keyword>
<evidence type="ECO:0000256" key="6">
    <source>
        <dbReference type="ARBA" id="ARBA00022970"/>
    </source>
</evidence>
<feature type="transmembrane region" description="Helical" evidence="9">
    <location>
        <begin position="74"/>
        <end position="100"/>
    </location>
</feature>
<dbReference type="GO" id="GO:0015818">
    <property type="term" value="P:isoleucine transport"/>
    <property type="evidence" value="ECO:0007669"/>
    <property type="project" value="TreeGrafter"/>
</dbReference>
<dbReference type="GO" id="GO:0005886">
    <property type="term" value="C:plasma membrane"/>
    <property type="evidence" value="ECO:0007669"/>
    <property type="project" value="UniProtKB-SubCell"/>
</dbReference>
<keyword evidence="6 9" id="KW-0029">Amino-acid transport</keyword>
<dbReference type="Pfam" id="PF05525">
    <property type="entry name" value="Branch_AA_trans"/>
    <property type="match status" value="1"/>
</dbReference>
<evidence type="ECO:0000256" key="8">
    <source>
        <dbReference type="ARBA" id="ARBA00023136"/>
    </source>
</evidence>
<comment type="function">
    <text evidence="9">Component of the transport system for branched-chain amino acids.</text>
</comment>
<comment type="caution">
    <text evidence="10">The sequence shown here is derived from an EMBL/GenBank/DDBJ whole genome shotgun (WGS) entry which is preliminary data.</text>
</comment>
<evidence type="ECO:0000256" key="4">
    <source>
        <dbReference type="ARBA" id="ARBA00022475"/>
    </source>
</evidence>
<feature type="transmembrane region" description="Helical" evidence="9">
    <location>
        <begin position="231"/>
        <end position="251"/>
    </location>
</feature>
<keyword evidence="7 9" id="KW-1133">Transmembrane helix</keyword>
<dbReference type="EMBL" id="NFKK01000001">
    <property type="protein sequence ID" value="OUP54495.1"/>
    <property type="molecule type" value="Genomic_DNA"/>
</dbReference>
<evidence type="ECO:0000256" key="9">
    <source>
        <dbReference type="RuleBase" id="RU362122"/>
    </source>
</evidence>
<feature type="transmembrane region" description="Helical" evidence="9">
    <location>
        <begin position="191"/>
        <end position="211"/>
    </location>
</feature>
<evidence type="ECO:0000256" key="2">
    <source>
        <dbReference type="ARBA" id="ARBA00008540"/>
    </source>
</evidence>
<feature type="transmembrane region" description="Helical" evidence="9">
    <location>
        <begin position="340"/>
        <end position="361"/>
    </location>
</feature>
<feature type="transmembrane region" description="Helical" evidence="9">
    <location>
        <begin position="150"/>
        <end position="171"/>
    </location>
</feature>
<keyword evidence="4" id="KW-1003">Cell membrane</keyword>
<feature type="transmembrane region" description="Helical" evidence="9">
    <location>
        <begin position="313"/>
        <end position="334"/>
    </location>
</feature>
<dbReference type="AlphaFoldDB" id="A0A1Y4LCP1"/>
<dbReference type="Proteomes" id="UP000195897">
    <property type="component" value="Unassembled WGS sequence"/>
</dbReference>